<feature type="region of interest" description="Disordered" evidence="1">
    <location>
        <begin position="626"/>
        <end position="676"/>
    </location>
</feature>
<feature type="region of interest" description="Disordered" evidence="1">
    <location>
        <begin position="929"/>
        <end position="958"/>
    </location>
</feature>
<feature type="region of interest" description="Disordered" evidence="1">
    <location>
        <begin position="1"/>
        <end position="370"/>
    </location>
</feature>
<organism evidence="2 3">
    <name type="scientific">Laccaria amethystina LaAM-08-1</name>
    <dbReference type="NCBI Taxonomy" id="1095629"/>
    <lineage>
        <taxon>Eukaryota</taxon>
        <taxon>Fungi</taxon>
        <taxon>Dikarya</taxon>
        <taxon>Basidiomycota</taxon>
        <taxon>Agaricomycotina</taxon>
        <taxon>Agaricomycetes</taxon>
        <taxon>Agaricomycetidae</taxon>
        <taxon>Agaricales</taxon>
        <taxon>Agaricineae</taxon>
        <taxon>Hydnangiaceae</taxon>
        <taxon>Laccaria</taxon>
    </lineage>
</organism>
<sequence length="1346" mass="146126">MTSQTQPAAPFSRFSRVGFGMGLKSRPGTRDSNGGAAGGEDEWYIPYTGPYEPPREPPRRQKARDSWGDPVGGEDNDAILVNAELHNQYGGYARGRGDDERKSHTRDRTHSAVSRGPPSSGEPTRTSIGMRRRSTVSGNQPTVPSYTDLGTSGGVGESPTPHLRTTKEANRLSLASIFSFGSGRKSPTSSPLVRDRSLHKTPSKKAPLLSRPNTSSGGQDLGGPSQSPALRRRSSTNDFNGKSPLFERQRSNPPRSSPEASTPDDEDYYNSYYSTLIQSPQQGASRRKQHSRNTSLTEPFQQRSRLNSPVSRQSSTSPTYSHPYAYAFPTSDIPTPTSPQEPGPNNFQQQRADPPRLTFTTPHIGNGNADTLHYASTLRLTGVGVRQLKNSASTPNLRSPSPKISPTRQNPPDDPPPPMFTLPKGKDRWLSAETWCDALLFPRPRLKVKQDENGYVGSGRIVSPPGTPLVDEFGMNQSQEQGIVSRVLAHSRSLVDLSIHASPSKSLTRERVASTSRALDNAPVALDLKPRRPTSFAQDDLALLSPASSLSKVLAEGQLLTSQRQQWQLQATKSFENKRSRSISRTRSKSLTQKGRREAQPSQTGLDFLAARAYLGNQSAVPVVVAPKSHRKNSSFSATGTTTTSSSRPSHSYSGSLVKSLSKSSKSHSRGHSRTGSWSQFAIRIAKSTVATCGFSGEDAAAPYAVDENTTALEGALRREGTKFIRLADPAKIPVDKEKAMLRYSRPPTPRVSPTPSGLTDMRVGIALSTPPPMNEESLDHDSIRLPAHPYAQGGLYSFSDNPITPVNDVRGSDYAGPHPSRTISPRPETSSLSTRHKLPPHLGLHPYAQTSANAEEGLVPQVRSESNIPPQSKMWAQLSPGVVREILPGDIQYSPFSPDRSDRLQSPAEIHDIIGVGEALAYPGFKARSGSDAETVDERSGTPSSGKQSQQGQRSITSGMQRLQDDLPEFGPRARREAVLYDARRPVYAQHLSDSPSGFPSSLKSQLSQQLTIPVAPQSSTPSPAVTSESSSPHLPPRPLGSPNDLENFHDLFYKPGIAKRSSSELKSSVSPPPQVSPAPWDVHTRNRRTGSGLTSLARQLSEEFEQMALERERTSSQYSYSASSVLASNNTTQRPADGSLRFVFEESPHPESPTSIAEEFSSAHGPALAFKPSGTLPEDVESSRASSVIPQGEEDDDDTAMFRVGMVESVSTPPATDHRLSFMGQTADVLEPYHHSDAIISEPHARVLSGLQPPVTEGTRNSYMTTSTLSRMSGLSDFPIPPRDPLTPRHMSLLTSYFDEAMALNEIQSLQDSSMPHGRRLTFGVNQDAEDVAEALSSDSHAHT</sequence>
<feature type="region of interest" description="Disordered" evidence="1">
    <location>
        <begin position="813"/>
        <end position="836"/>
    </location>
</feature>
<evidence type="ECO:0000256" key="1">
    <source>
        <dbReference type="SAM" id="MobiDB-lite"/>
    </source>
</evidence>
<feature type="compositionally biased region" description="Polar residues" evidence="1">
    <location>
        <begin position="822"/>
        <end position="834"/>
    </location>
</feature>
<keyword evidence="3" id="KW-1185">Reference proteome</keyword>
<feature type="compositionally biased region" description="Polar residues" evidence="1">
    <location>
        <begin position="135"/>
        <end position="150"/>
    </location>
</feature>
<feature type="compositionally biased region" description="Basic and acidic residues" evidence="1">
    <location>
        <begin position="53"/>
        <end position="67"/>
    </location>
</feature>
<name>A0A0C9X5Z5_9AGAR</name>
<dbReference type="HOGENOM" id="CLU_258778_0_0_1"/>
<gene>
    <name evidence="2" type="ORF">K443DRAFT_682088</name>
</gene>
<feature type="region of interest" description="Disordered" evidence="1">
    <location>
        <begin position="992"/>
        <end position="1050"/>
    </location>
</feature>
<protein>
    <submittedName>
        <fullName evidence="2">Uncharacterized protein</fullName>
    </submittedName>
</protein>
<feature type="compositionally biased region" description="Polar residues" evidence="1">
    <location>
        <begin position="251"/>
        <end position="260"/>
    </location>
</feature>
<feature type="compositionally biased region" description="Polar residues" evidence="1">
    <location>
        <begin position="389"/>
        <end position="410"/>
    </location>
</feature>
<dbReference type="OrthoDB" id="3228777at2759"/>
<evidence type="ECO:0000313" key="2">
    <source>
        <dbReference type="EMBL" id="KIJ96738.1"/>
    </source>
</evidence>
<dbReference type="STRING" id="1095629.A0A0C9X5Z5"/>
<feature type="compositionally biased region" description="Polar residues" evidence="1">
    <location>
        <begin position="292"/>
        <end position="320"/>
    </location>
</feature>
<feature type="compositionally biased region" description="Polar residues" evidence="1">
    <location>
        <begin position="211"/>
        <end position="228"/>
    </location>
</feature>
<evidence type="ECO:0000313" key="3">
    <source>
        <dbReference type="Proteomes" id="UP000054477"/>
    </source>
</evidence>
<feature type="compositionally biased region" description="Polar residues" evidence="1">
    <location>
        <begin position="1018"/>
        <end position="1034"/>
    </location>
</feature>
<dbReference type="EMBL" id="KN838712">
    <property type="protein sequence ID" value="KIJ96738.1"/>
    <property type="molecule type" value="Genomic_DNA"/>
</dbReference>
<feature type="compositionally biased region" description="Basic and acidic residues" evidence="1">
    <location>
        <begin position="95"/>
        <end position="110"/>
    </location>
</feature>
<reference evidence="2 3" key="1">
    <citation type="submission" date="2014-04" db="EMBL/GenBank/DDBJ databases">
        <authorList>
            <consortium name="DOE Joint Genome Institute"/>
            <person name="Kuo A."/>
            <person name="Kohler A."/>
            <person name="Nagy L.G."/>
            <person name="Floudas D."/>
            <person name="Copeland A."/>
            <person name="Barry K.W."/>
            <person name="Cichocki N."/>
            <person name="Veneault-Fourrey C."/>
            <person name="LaButti K."/>
            <person name="Lindquist E.A."/>
            <person name="Lipzen A."/>
            <person name="Lundell T."/>
            <person name="Morin E."/>
            <person name="Murat C."/>
            <person name="Sun H."/>
            <person name="Tunlid A."/>
            <person name="Henrissat B."/>
            <person name="Grigoriev I.V."/>
            <person name="Hibbett D.S."/>
            <person name="Martin F."/>
            <person name="Nordberg H.P."/>
            <person name="Cantor M.N."/>
            <person name="Hua S.X."/>
        </authorList>
    </citation>
    <scope>NUCLEOTIDE SEQUENCE [LARGE SCALE GENOMIC DNA]</scope>
    <source>
        <strain evidence="2 3">LaAM-08-1</strain>
    </source>
</reference>
<feature type="region of interest" description="Disordered" evidence="1">
    <location>
        <begin position="1148"/>
        <end position="1200"/>
    </location>
</feature>
<feature type="compositionally biased region" description="Low complexity" evidence="1">
    <location>
        <begin position="634"/>
        <end position="664"/>
    </location>
</feature>
<feature type="region of interest" description="Disordered" evidence="1">
    <location>
        <begin position="571"/>
        <end position="603"/>
    </location>
</feature>
<feature type="region of interest" description="Disordered" evidence="1">
    <location>
        <begin position="1065"/>
        <end position="1090"/>
    </location>
</feature>
<dbReference type="Proteomes" id="UP000054477">
    <property type="component" value="Unassembled WGS sequence"/>
</dbReference>
<reference evidence="3" key="2">
    <citation type="submission" date="2015-01" db="EMBL/GenBank/DDBJ databases">
        <title>Evolutionary Origins and Diversification of the Mycorrhizal Mutualists.</title>
        <authorList>
            <consortium name="DOE Joint Genome Institute"/>
            <consortium name="Mycorrhizal Genomics Consortium"/>
            <person name="Kohler A."/>
            <person name="Kuo A."/>
            <person name="Nagy L.G."/>
            <person name="Floudas D."/>
            <person name="Copeland A."/>
            <person name="Barry K.W."/>
            <person name="Cichocki N."/>
            <person name="Veneault-Fourrey C."/>
            <person name="LaButti K."/>
            <person name="Lindquist E.A."/>
            <person name="Lipzen A."/>
            <person name="Lundell T."/>
            <person name="Morin E."/>
            <person name="Murat C."/>
            <person name="Riley R."/>
            <person name="Ohm R."/>
            <person name="Sun H."/>
            <person name="Tunlid A."/>
            <person name="Henrissat B."/>
            <person name="Grigoriev I.V."/>
            <person name="Hibbett D.S."/>
            <person name="Martin F."/>
        </authorList>
    </citation>
    <scope>NUCLEOTIDE SEQUENCE [LARGE SCALE GENOMIC DNA]</scope>
    <source>
        <strain evidence="3">LaAM-08-1</strain>
    </source>
</reference>
<feature type="compositionally biased region" description="Polar residues" evidence="1">
    <location>
        <begin position="271"/>
        <end position="284"/>
    </location>
</feature>
<feature type="compositionally biased region" description="Low complexity" evidence="1">
    <location>
        <begin position="1002"/>
        <end position="1012"/>
    </location>
</feature>
<feature type="region of interest" description="Disordered" evidence="1">
    <location>
        <begin position="389"/>
        <end position="425"/>
    </location>
</feature>
<proteinExistence type="predicted"/>
<accession>A0A0C9X5Z5</accession>
<feature type="compositionally biased region" description="Low complexity" evidence="1">
    <location>
        <begin position="942"/>
        <end position="956"/>
    </location>
</feature>